<dbReference type="PANTHER" id="PTHR10910">
    <property type="entry name" value="EUKARYOTE SPECIFIC DSRNA BINDING PROTEIN"/>
    <property type="match status" value="1"/>
</dbReference>
<dbReference type="Proteomes" id="UP000053558">
    <property type="component" value="Unassembled WGS sequence"/>
</dbReference>
<gene>
    <name evidence="2" type="ORF">CONPUDRAFT_54574</name>
</gene>
<evidence type="ECO:0000259" key="1">
    <source>
        <dbReference type="PROSITE" id="PS50141"/>
    </source>
</evidence>
<dbReference type="GO" id="GO:0008251">
    <property type="term" value="F:tRNA-specific adenosine deaminase activity"/>
    <property type="evidence" value="ECO:0007669"/>
    <property type="project" value="TreeGrafter"/>
</dbReference>
<dbReference type="GO" id="GO:0003726">
    <property type="term" value="F:double-stranded RNA adenosine deaminase activity"/>
    <property type="evidence" value="ECO:0007669"/>
    <property type="project" value="TreeGrafter"/>
</dbReference>
<name>A0A5M3MTJ1_CONPW</name>
<dbReference type="GeneID" id="19207677"/>
<dbReference type="KEGG" id="cput:CONPUDRAFT_54574"/>
<dbReference type="Pfam" id="PF02137">
    <property type="entry name" value="A_deamin"/>
    <property type="match status" value="1"/>
</dbReference>
<dbReference type="PANTHER" id="PTHR10910:SF62">
    <property type="entry name" value="AT07585P-RELATED"/>
    <property type="match status" value="1"/>
</dbReference>
<protein>
    <submittedName>
        <fullName evidence="2">Adenosine deaminase editase</fullName>
    </submittedName>
</protein>
<dbReference type="EMBL" id="JH711577">
    <property type="protein sequence ID" value="EIW82478.1"/>
    <property type="molecule type" value="Genomic_DNA"/>
</dbReference>
<dbReference type="RefSeq" id="XP_007767402.1">
    <property type="nucleotide sequence ID" value="XM_007769212.1"/>
</dbReference>
<dbReference type="OMA" id="HPKKITY"/>
<feature type="domain" description="A to I editase" evidence="1">
    <location>
        <begin position="48"/>
        <end position="368"/>
    </location>
</feature>
<proteinExistence type="predicted"/>
<organism evidence="2 3">
    <name type="scientific">Coniophora puteana (strain RWD-64-598)</name>
    <name type="common">Brown rot fungus</name>
    <dbReference type="NCBI Taxonomy" id="741705"/>
    <lineage>
        <taxon>Eukaryota</taxon>
        <taxon>Fungi</taxon>
        <taxon>Dikarya</taxon>
        <taxon>Basidiomycota</taxon>
        <taxon>Agaricomycotina</taxon>
        <taxon>Agaricomycetes</taxon>
        <taxon>Agaricomycetidae</taxon>
        <taxon>Boletales</taxon>
        <taxon>Coniophorineae</taxon>
        <taxon>Coniophoraceae</taxon>
        <taxon>Coniophora</taxon>
    </lineage>
</organism>
<dbReference type="GO" id="GO:0006382">
    <property type="term" value="P:adenosine to inosine editing"/>
    <property type="evidence" value="ECO:0007669"/>
    <property type="project" value="TreeGrafter"/>
</dbReference>
<keyword evidence="3" id="KW-1185">Reference proteome</keyword>
<comment type="caution">
    <text evidence="2">The sequence shown here is derived from an EMBL/GenBank/DDBJ whole genome shotgun (WGS) entry which is preliminary data.</text>
</comment>
<reference evidence="3" key="1">
    <citation type="journal article" date="2012" name="Science">
        <title>The Paleozoic origin of enzymatic lignin decomposition reconstructed from 31 fungal genomes.</title>
        <authorList>
            <person name="Floudas D."/>
            <person name="Binder M."/>
            <person name="Riley R."/>
            <person name="Barry K."/>
            <person name="Blanchette R.A."/>
            <person name="Henrissat B."/>
            <person name="Martinez A.T."/>
            <person name="Otillar R."/>
            <person name="Spatafora J.W."/>
            <person name="Yadav J.S."/>
            <person name="Aerts A."/>
            <person name="Benoit I."/>
            <person name="Boyd A."/>
            <person name="Carlson A."/>
            <person name="Copeland A."/>
            <person name="Coutinho P.M."/>
            <person name="de Vries R.P."/>
            <person name="Ferreira P."/>
            <person name="Findley K."/>
            <person name="Foster B."/>
            <person name="Gaskell J."/>
            <person name="Glotzer D."/>
            <person name="Gorecki P."/>
            <person name="Heitman J."/>
            <person name="Hesse C."/>
            <person name="Hori C."/>
            <person name="Igarashi K."/>
            <person name="Jurgens J.A."/>
            <person name="Kallen N."/>
            <person name="Kersten P."/>
            <person name="Kohler A."/>
            <person name="Kuees U."/>
            <person name="Kumar T.K.A."/>
            <person name="Kuo A."/>
            <person name="LaButti K."/>
            <person name="Larrondo L.F."/>
            <person name="Lindquist E."/>
            <person name="Ling A."/>
            <person name="Lombard V."/>
            <person name="Lucas S."/>
            <person name="Lundell T."/>
            <person name="Martin R."/>
            <person name="McLaughlin D.J."/>
            <person name="Morgenstern I."/>
            <person name="Morin E."/>
            <person name="Murat C."/>
            <person name="Nagy L.G."/>
            <person name="Nolan M."/>
            <person name="Ohm R.A."/>
            <person name="Patyshakuliyeva A."/>
            <person name="Rokas A."/>
            <person name="Ruiz-Duenas F.J."/>
            <person name="Sabat G."/>
            <person name="Salamov A."/>
            <person name="Samejima M."/>
            <person name="Schmutz J."/>
            <person name="Slot J.C."/>
            <person name="St John F."/>
            <person name="Stenlid J."/>
            <person name="Sun H."/>
            <person name="Sun S."/>
            <person name="Syed K."/>
            <person name="Tsang A."/>
            <person name="Wiebenga A."/>
            <person name="Young D."/>
            <person name="Pisabarro A."/>
            <person name="Eastwood D.C."/>
            <person name="Martin F."/>
            <person name="Cullen D."/>
            <person name="Grigoriev I.V."/>
            <person name="Hibbett D.S."/>
        </authorList>
    </citation>
    <scope>NUCLEOTIDE SEQUENCE [LARGE SCALE GENOMIC DNA]</scope>
    <source>
        <strain evidence="3">RWD-64-598 SS2</strain>
    </source>
</reference>
<dbReference type="SMART" id="SM00552">
    <property type="entry name" value="ADEAMc"/>
    <property type="match status" value="1"/>
</dbReference>
<evidence type="ECO:0000313" key="2">
    <source>
        <dbReference type="EMBL" id="EIW82478.1"/>
    </source>
</evidence>
<dbReference type="AlphaFoldDB" id="A0A5M3MTJ1"/>
<accession>A0A5M3MTJ1</accession>
<dbReference type="GO" id="GO:0005730">
    <property type="term" value="C:nucleolus"/>
    <property type="evidence" value="ECO:0007669"/>
    <property type="project" value="TreeGrafter"/>
</dbReference>
<dbReference type="GO" id="GO:0005737">
    <property type="term" value="C:cytoplasm"/>
    <property type="evidence" value="ECO:0007669"/>
    <property type="project" value="TreeGrafter"/>
</dbReference>
<dbReference type="GO" id="GO:0006396">
    <property type="term" value="P:RNA processing"/>
    <property type="evidence" value="ECO:0007669"/>
    <property type="project" value="InterPro"/>
</dbReference>
<sequence length="409" mass="45044">MSTSRTEAIVNATHQLYLAQKWNPPPKTFTILASLSLVSATGEFKVIGMGCGCKCLPENKLPLYGEALHDSHAEILARRCAVRWLLEEIGRVARGRPSPWLRQQADGKYDLSEGVHLKMYISTPPCGDASMQFLASVQDEQMAALKNSQVFTDLQPGATSRGRNNYSLYGVLRSKPGRADSPPTRCMSCSDKIASWNVLGIQGALGSHFLRPIYISAIIIGEVDDDQYAVLEDCERALWRRLDNSSDMHLPNTYTLNRPVIEFTPIRFIHSKTSITGPSQSAPSCNESLCWIADSTAKAEILINGMKRGVSPKDRYKERFRPILSKAAFLHLYNDLVKVLGEASDGNTCYREVKDASAAYQLAKECLRGSGQPFLGWLRSGSAGERFTANMTCPPSPGGNRLHESPITG</sequence>
<dbReference type="InterPro" id="IPR002466">
    <property type="entry name" value="A_deamin"/>
</dbReference>
<dbReference type="PROSITE" id="PS50141">
    <property type="entry name" value="A_DEAMIN_EDITASE"/>
    <property type="match status" value="1"/>
</dbReference>
<dbReference type="GO" id="GO:0003725">
    <property type="term" value="F:double-stranded RNA binding"/>
    <property type="evidence" value="ECO:0007669"/>
    <property type="project" value="TreeGrafter"/>
</dbReference>
<evidence type="ECO:0000313" key="3">
    <source>
        <dbReference type="Proteomes" id="UP000053558"/>
    </source>
</evidence>
<dbReference type="OrthoDB" id="10268011at2759"/>